<comment type="caution">
    <text evidence="3">The sequence shown here is derived from an EMBL/GenBank/DDBJ whole genome shotgun (WGS) entry which is preliminary data.</text>
</comment>
<dbReference type="Proteomes" id="UP000460416">
    <property type="component" value="Unassembled WGS sequence"/>
</dbReference>
<reference evidence="3 4" key="1">
    <citation type="submission" date="2019-07" db="EMBL/GenBank/DDBJ databases">
        <title>Gramella aestuarii sp. nov., isolated from a tidal flat, and emended description of Gramella echinicola.</title>
        <authorList>
            <person name="Liu L."/>
        </authorList>
    </citation>
    <scope>NUCLEOTIDE SEQUENCE [LARGE SCALE GENOMIC DNA]</scope>
    <source>
        <strain evidence="3 4">BS12</strain>
    </source>
</reference>
<dbReference type="OrthoDB" id="947434at2"/>
<dbReference type="InterPro" id="IPR025665">
    <property type="entry name" value="Beta-barrel_OMP_2"/>
</dbReference>
<proteinExistence type="predicted"/>
<evidence type="ECO:0000256" key="1">
    <source>
        <dbReference type="SAM" id="SignalP"/>
    </source>
</evidence>
<sequence>MKFSDFFLGLLLFLVCLSFQTARSQSDIGFKAGVTAYGFHKQKSVRTDEIGFSAGITYQKEITRNLNFRPELLFTKKGGWVIIDFGTGIKEDLYYVDLPILLSWEFMNNFSLQAGPQLGLLVAEKSADKELPKLGANIFNMDASGGFLWEISRKINLGARYSYGLTKIFENYEYRNSVIALSIGYNLY</sequence>
<keyword evidence="1" id="KW-0732">Signal</keyword>
<evidence type="ECO:0000313" key="4">
    <source>
        <dbReference type="Proteomes" id="UP000460416"/>
    </source>
</evidence>
<evidence type="ECO:0000313" key="3">
    <source>
        <dbReference type="EMBL" id="MUP42459.1"/>
    </source>
</evidence>
<accession>A0A7K1LNT4</accession>
<evidence type="ECO:0000259" key="2">
    <source>
        <dbReference type="Pfam" id="PF13568"/>
    </source>
</evidence>
<dbReference type="RefSeq" id="WP_156275610.1">
    <property type="nucleotide sequence ID" value="NZ_BAABGI010000001.1"/>
</dbReference>
<feature type="domain" description="Outer membrane protein beta-barrel" evidence="2">
    <location>
        <begin position="20"/>
        <end position="170"/>
    </location>
</feature>
<feature type="chain" id="PRO_5029549822" evidence="1">
    <location>
        <begin position="25"/>
        <end position="188"/>
    </location>
</feature>
<dbReference type="AlphaFoldDB" id="A0A7K1LNT4"/>
<gene>
    <name evidence="3" type="ORF">FLP08_07730</name>
</gene>
<dbReference type="Pfam" id="PF13568">
    <property type="entry name" value="OMP_b-brl_2"/>
    <property type="match status" value="1"/>
</dbReference>
<dbReference type="EMBL" id="VJVW01000002">
    <property type="protein sequence ID" value="MUP42459.1"/>
    <property type="molecule type" value="Genomic_DNA"/>
</dbReference>
<keyword evidence="4" id="KW-1185">Reference proteome</keyword>
<protein>
    <submittedName>
        <fullName evidence="3">PorT family protein</fullName>
    </submittedName>
</protein>
<name>A0A7K1LNT4_9FLAO</name>
<organism evidence="3 4">
    <name type="scientific">Christiangramia aestuarii</name>
    <dbReference type="NCBI Taxonomy" id="1028746"/>
    <lineage>
        <taxon>Bacteria</taxon>
        <taxon>Pseudomonadati</taxon>
        <taxon>Bacteroidota</taxon>
        <taxon>Flavobacteriia</taxon>
        <taxon>Flavobacteriales</taxon>
        <taxon>Flavobacteriaceae</taxon>
        <taxon>Christiangramia</taxon>
    </lineage>
</organism>
<feature type="signal peptide" evidence="1">
    <location>
        <begin position="1"/>
        <end position="24"/>
    </location>
</feature>